<dbReference type="EMBL" id="CCBP010000100">
    <property type="protein sequence ID" value="CDO71407.1"/>
    <property type="molecule type" value="Genomic_DNA"/>
</dbReference>
<gene>
    <name evidence="2" type="ORF">BN946_scf184908.g165</name>
</gene>
<name>A0A060SA87_PYCCI</name>
<evidence type="ECO:0000313" key="3">
    <source>
        <dbReference type="Proteomes" id="UP000029665"/>
    </source>
</evidence>
<reference evidence="2" key="1">
    <citation type="submission" date="2014-01" db="EMBL/GenBank/DDBJ databases">
        <title>The genome of the white-rot fungus Pycnoporus cinnabarinus: a basidiomycete model with a versatile arsenal for lignocellulosic biomass breakdown.</title>
        <authorList>
            <person name="Levasseur A."/>
            <person name="Lomascolo A."/>
            <person name="Ruiz-Duenas F.J."/>
            <person name="Uzan E."/>
            <person name="Piumi F."/>
            <person name="Kues U."/>
            <person name="Ram A.F.J."/>
            <person name="Murat C."/>
            <person name="Haon M."/>
            <person name="Benoit I."/>
            <person name="Arfi Y."/>
            <person name="Chevret D."/>
            <person name="Drula E."/>
            <person name="Kwon M.J."/>
            <person name="Gouret P."/>
            <person name="Lesage-Meessen L."/>
            <person name="Lombard V."/>
            <person name="Mariette J."/>
            <person name="Noirot C."/>
            <person name="Park J."/>
            <person name="Patyshakuliyeva A."/>
            <person name="Wieneger R.A.B."/>
            <person name="Wosten H.A.B."/>
            <person name="Martin F."/>
            <person name="Coutinho P.M."/>
            <person name="de Vries R."/>
            <person name="Martinez A.T."/>
            <person name="Klopp C."/>
            <person name="Pontarotti P."/>
            <person name="Henrissat B."/>
            <person name="Record E."/>
        </authorList>
    </citation>
    <scope>NUCLEOTIDE SEQUENCE [LARGE SCALE GENOMIC DNA]</scope>
    <source>
        <strain evidence="2">BRFM137</strain>
    </source>
</reference>
<evidence type="ECO:0000256" key="1">
    <source>
        <dbReference type="SAM" id="MobiDB-lite"/>
    </source>
</evidence>
<comment type="caution">
    <text evidence="2">The sequence shown here is derived from an EMBL/GenBank/DDBJ whole genome shotgun (WGS) entry which is preliminary data.</text>
</comment>
<feature type="compositionally biased region" description="Low complexity" evidence="1">
    <location>
        <begin position="119"/>
        <end position="128"/>
    </location>
</feature>
<sequence length="301" mass="33243">MPPRVHPIDHSCLQRYVTSRRICHAISAAYSTNLNPRNLEVDWLSPYNHIFSDLVDFMFDGALTIRQQYDLWLSKSTLDLYKLLPEAFKSVNKGGVDSDSDNNSAEDTVVPLDIPPVAPHAAAPAVVAPGPPPPAAAPPAPPIHGAPTAEGNNPAIADDPSDANLVDASFATIGTVPDNKGRDEFPDLLVCHTHALIMPQPTTEAKIHGWERHHAIAISAAGPYWRWIEVRREEVDEDVLNEDDLEKHKVFMKWFAKAHIYALGSDESDAELTRLRDEALIPILEQHPTYPSTMVSNPQRS</sequence>
<proteinExistence type="predicted"/>
<dbReference type="HOGENOM" id="CLU_924830_0_0_1"/>
<protein>
    <submittedName>
        <fullName evidence="2">Uncharacterized protein</fullName>
    </submittedName>
</protein>
<dbReference type="AlphaFoldDB" id="A0A060SA87"/>
<feature type="compositionally biased region" description="Pro residues" evidence="1">
    <location>
        <begin position="129"/>
        <end position="144"/>
    </location>
</feature>
<keyword evidence="3" id="KW-1185">Reference proteome</keyword>
<accession>A0A060SA87</accession>
<organism evidence="2 3">
    <name type="scientific">Pycnoporus cinnabarinus</name>
    <name type="common">Cinnabar-red polypore</name>
    <name type="synonym">Trametes cinnabarina</name>
    <dbReference type="NCBI Taxonomy" id="5643"/>
    <lineage>
        <taxon>Eukaryota</taxon>
        <taxon>Fungi</taxon>
        <taxon>Dikarya</taxon>
        <taxon>Basidiomycota</taxon>
        <taxon>Agaricomycotina</taxon>
        <taxon>Agaricomycetes</taxon>
        <taxon>Polyporales</taxon>
        <taxon>Polyporaceae</taxon>
        <taxon>Trametes</taxon>
    </lineage>
</organism>
<dbReference type="OMA" id="VCHTHAL"/>
<dbReference type="Proteomes" id="UP000029665">
    <property type="component" value="Unassembled WGS sequence"/>
</dbReference>
<dbReference type="OrthoDB" id="2757812at2759"/>
<evidence type="ECO:0000313" key="2">
    <source>
        <dbReference type="EMBL" id="CDO71407.1"/>
    </source>
</evidence>
<feature type="region of interest" description="Disordered" evidence="1">
    <location>
        <begin position="92"/>
        <end position="161"/>
    </location>
</feature>